<proteinExistence type="predicted"/>
<reference evidence="3 4" key="1">
    <citation type="submission" date="2016-11" db="EMBL/GenBank/DDBJ databases">
        <authorList>
            <person name="Jaros S."/>
            <person name="Januszkiewicz K."/>
            <person name="Wedrychowicz H."/>
        </authorList>
    </citation>
    <scope>NUCLEOTIDE SEQUENCE [LARGE SCALE GENOMIC DNA]</scope>
    <source>
        <strain evidence="3 4">DSM 44523</strain>
    </source>
</reference>
<dbReference type="EMBL" id="FQVN01000009">
    <property type="protein sequence ID" value="SHG43742.1"/>
    <property type="molecule type" value="Genomic_DNA"/>
</dbReference>
<feature type="compositionally biased region" description="Basic and acidic residues" evidence="1">
    <location>
        <begin position="607"/>
        <end position="621"/>
    </location>
</feature>
<dbReference type="STRING" id="2017.SAMN05444320_10926"/>
<accession>A0A1M5JSZ8</accession>
<evidence type="ECO:0000256" key="1">
    <source>
        <dbReference type="SAM" id="MobiDB-lite"/>
    </source>
</evidence>
<dbReference type="Pfam" id="PF04738">
    <property type="entry name" value="Lant_dehydr_N"/>
    <property type="match status" value="1"/>
</dbReference>
<evidence type="ECO:0000259" key="2">
    <source>
        <dbReference type="Pfam" id="PF04738"/>
    </source>
</evidence>
<keyword evidence="4" id="KW-1185">Reference proteome</keyword>
<evidence type="ECO:0000313" key="3">
    <source>
        <dbReference type="EMBL" id="SHG43742.1"/>
    </source>
</evidence>
<dbReference type="OrthoDB" id="4647157at2"/>
<dbReference type="Proteomes" id="UP000184501">
    <property type="component" value="Unassembled WGS sequence"/>
</dbReference>
<dbReference type="AlphaFoldDB" id="A0A1M5JSZ8"/>
<dbReference type="RefSeq" id="WP_143174362.1">
    <property type="nucleotide sequence ID" value="NZ_FQVN01000009.1"/>
</dbReference>
<gene>
    <name evidence="3" type="ORF">SAMN05444320_10926</name>
</gene>
<sequence length="849" mass="93316">MSDNRRGDQGAALLRLAGLPVRLWLAGGCPRLFSLLAESDRSADDYRRSAARLAERIGERLVPLRELADQDRVRLIALRRTLHHGLPVDGDQHAALVERIGLLPDPGPRIAAELRSLAERSRWLHALDAHIASEIAAEQVRLRGLPWRLLRSSPAGAAALAHDAPDALADVERRLAAGEDWDDKRLRQRGDYLWRLIGRGAVKTTPRTWLGHVALVDITDTAGTRDDGDRRLLSTRDGSEPVAARYAVHQVSNVYTSRPDPADGAASGQGEVSLTGLHWLDGEDLVCWVVDQRGGTHTREVRLRNTPVLDAVRRALAGGPRERDDVLAQLLGARTRDPGAVATLTAFLDHLVQLGVVQRAARVTNLLSDWRHSPTGASTEDGSAFVDVYRQVRAVVSASAVERVRQATAPALRLAALIQRERKRPRHPVLELLDERRRTVPELVRRYLQEHRDQRPPAPEGAPRDWPRADRPDSGYARLLACLADRCDRGEDPIRIDARLLEAVGATGTPEIDADWPLDLMLRPLPSGGPLAVLETASAPATTDARFADGLGQLHGEPALVADYRAFLRDRERRDGGRFVEVLVPPLSERAANAVRRPRYTDLWTGDPDHRAYHPPPDRSDSTQPGDARPRYLPLHAITLRLVDGRAVAEAEGQVVWPMYHATRVPLPPWDIVMALLRAAAPEGSRRGIRWSGLLAAFPTRDHLPRVQIEDDLVLCPAQWRVRRAELWPAGATTVDKLRVLSRLMARRGVPRWVFAAPGAAARPVPVDLAGLPAVRIVDRLLAAPDVEEILVEEMLPTPDQAAVSDTAHAPGDRLVAQLLLRLPAASAPFRPAVRAAPRPTEVEPAAGT</sequence>
<feature type="region of interest" description="Disordered" evidence="1">
    <location>
        <begin position="448"/>
        <end position="470"/>
    </location>
</feature>
<feature type="domain" description="Lantibiotic dehydratase N-terminal" evidence="2">
    <location>
        <begin position="532"/>
        <end position="769"/>
    </location>
</feature>
<protein>
    <submittedName>
        <fullName evidence="3">Lantibiotic dehydratase, C terminus</fullName>
    </submittedName>
</protein>
<name>A0A1M5JSZ8_STRHI</name>
<organism evidence="3 4">
    <name type="scientific">Streptoalloteichus hindustanus</name>
    <dbReference type="NCBI Taxonomy" id="2017"/>
    <lineage>
        <taxon>Bacteria</taxon>
        <taxon>Bacillati</taxon>
        <taxon>Actinomycetota</taxon>
        <taxon>Actinomycetes</taxon>
        <taxon>Pseudonocardiales</taxon>
        <taxon>Pseudonocardiaceae</taxon>
        <taxon>Streptoalloteichus</taxon>
    </lineage>
</organism>
<feature type="region of interest" description="Disordered" evidence="1">
    <location>
        <begin position="601"/>
        <end position="628"/>
    </location>
</feature>
<dbReference type="InterPro" id="IPR006827">
    <property type="entry name" value="Lant_deHydtase_N"/>
</dbReference>
<evidence type="ECO:0000313" key="4">
    <source>
        <dbReference type="Proteomes" id="UP000184501"/>
    </source>
</evidence>